<feature type="transmembrane region" description="Helical" evidence="1">
    <location>
        <begin position="232"/>
        <end position="257"/>
    </location>
</feature>
<name>A0ABX2AVE1_9BACT</name>
<comment type="caution">
    <text evidence="3">The sequence shown here is derived from an EMBL/GenBank/DDBJ whole genome shotgun (WGS) entry which is preliminary data.</text>
</comment>
<gene>
    <name evidence="3" type="ORF">HPS55_09390</name>
</gene>
<keyword evidence="1" id="KW-1133">Transmembrane helix</keyword>
<feature type="transmembrane region" description="Helical" evidence="1">
    <location>
        <begin position="277"/>
        <end position="298"/>
    </location>
</feature>
<dbReference type="EMBL" id="JABKKE010000014">
    <property type="protein sequence ID" value="NPE14531.1"/>
    <property type="molecule type" value="Genomic_DNA"/>
</dbReference>
<keyword evidence="3" id="KW-0012">Acyltransferase</keyword>
<feature type="transmembrane region" description="Helical" evidence="1">
    <location>
        <begin position="310"/>
        <end position="329"/>
    </location>
</feature>
<feature type="transmembrane region" description="Helical" evidence="1">
    <location>
        <begin position="93"/>
        <end position="113"/>
    </location>
</feature>
<dbReference type="Proteomes" id="UP001193734">
    <property type="component" value="Unassembled WGS sequence"/>
</dbReference>
<protein>
    <submittedName>
        <fullName evidence="3">Acyltransferase</fullName>
    </submittedName>
</protein>
<sequence>MRGIAIMAIMLHNYCHWLALAVKENEYKFSDGNNALLLQSLIHPDDTLPIQVLSYFGHYGVPVFLFLSGFGLVMKYEQDKKGMTATRFLHHHYIKLFTMMITGLAAFVIVDAITPGAHKYKLTDIVAQMLMVINFMPEPERSIWPGPYWFFGLMMQLYIVYRLVIYRRRHWGVMAMLVLLCWLPQAMCADSPEGNAINRLRYNCIGGMLPFCAGVMTARLRPSLFLATIRRWQWAAAAVATAAVLTICCFNFHTWLWTPLLVIALTTTTVKALPDAALTPLTWTGGLSAVVFVIHPIFRKILIPISHRGDTYTGLLLYIIATLTVAWMIKRVTDARH</sequence>
<reference evidence="3 4" key="1">
    <citation type="submission" date="2020-05" db="EMBL/GenBank/DDBJ databases">
        <title>Distinct polysaccharide utilization as determinants for interspecies competition between intestinal Prevotella spp.</title>
        <authorList>
            <person name="Galvez E.J.C."/>
            <person name="Iljazovic A."/>
            <person name="Strowig T."/>
        </authorList>
    </citation>
    <scope>NUCLEOTIDE SEQUENCE [LARGE SCALE GENOMIC DNA]</scope>
    <source>
        <strain evidence="3 4">PROD</strain>
    </source>
</reference>
<evidence type="ECO:0000313" key="3">
    <source>
        <dbReference type="EMBL" id="NPE14531.1"/>
    </source>
</evidence>
<keyword evidence="3" id="KW-0808">Transferase</keyword>
<feature type="transmembrane region" description="Helical" evidence="1">
    <location>
        <begin position="52"/>
        <end position="73"/>
    </location>
</feature>
<evidence type="ECO:0000313" key="4">
    <source>
        <dbReference type="Proteomes" id="UP001193734"/>
    </source>
</evidence>
<keyword evidence="1" id="KW-0812">Transmembrane</keyword>
<dbReference type="InterPro" id="IPR002656">
    <property type="entry name" value="Acyl_transf_3_dom"/>
</dbReference>
<dbReference type="Pfam" id="PF01757">
    <property type="entry name" value="Acyl_transf_3"/>
    <property type="match status" value="1"/>
</dbReference>
<evidence type="ECO:0000259" key="2">
    <source>
        <dbReference type="Pfam" id="PF01757"/>
    </source>
</evidence>
<accession>A0ABX2AVE1</accession>
<dbReference type="GO" id="GO:0016746">
    <property type="term" value="F:acyltransferase activity"/>
    <property type="evidence" value="ECO:0007669"/>
    <property type="project" value="UniProtKB-KW"/>
</dbReference>
<keyword evidence="4" id="KW-1185">Reference proteome</keyword>
<evidence type="ECO:0000256" key="1">
    <source>
        <dbReference type="SAM" id="Phobius"/>
    </source>
</evidence>
<feature type="transmembrane region" description="Helical" evidence="1">
    <location>
        <begin position="146"/>
        <end position="164"/>
    </location>
</feature>
<feature type="domain" description="Acyltransferase 3" evidence="2">
    <location>
        <begin position="1"/>
        <end position="329"/>
    </location>
</feature>
<organism evidence="3 4">
    <name type="scientific">Xylanibacter rodentium</name>
    <dbReference type="NCBI Taxonomy" id="2736289"/>
    <lineage>
        <taxon>Bacteria</taxon>
        <taxon>Pseudomonadati</taxon>
        <taxon>Bacteroidota</taxon>
        <taxon>Bacteroidia</taxon>
        <taxon>Bacteroidales</taxon>
        <taxon>Prevotellaceae</taxon>
        <taxon>Xylanibacter</taxon>
    </lineage>
</organism>
<proteinExistence type="predicted"/>
<keyword evidence="1" id="KW-0472">Membrane</keyword>